<reference evidence="1 2" key="1">
    <citation type="submission" date="2016-10" db="EMBL/GenBank/DDBJ databases">
        <authorList>
            <person name="de Groot N.N."/>
        </authorList>
    </citation>
    <scope>NUCLEOTIDE SEQUENCE [LARGE SCALE GENOMIC DNA]</scope>
    <source>
        <strain evidence="1 2">CPCC 202699</strain>
    </source>
</reference>
<accession>A0A1H3HDF8</accession>
<sequence>MRGLEDVVGLLADHAKHALAGETSTHLTHLYQVVASKLGKDPSLKKLEEEVGDSGEVSTRTQARVRLALEDAAEADPRFAEMLLSAIGDDTPNPPEPDRTRA</sequence>
<gene>
    <name evidence="1" type="ORF">SAMN05421504_104620</name>
</gene>
<dbReference type="EMBL" id="FNON01000004">
    <property type="protein sequence ID" value="SDY13502.1"/>
    <property type="molecule type" value="Genomic_DNA"/>
</dbReference>
<evidence type="ECO:0000313" key="2">
    <source>
        <dbReference type="Proteomes" id="UP000199515"/>
    </source>
</evidence>
<evidence type="ECO:0000313" key="1">
    <source>
        <dbReference type="EMBL" id="SDY13502.1"/>
    </source>
</evidence>
<protein>
    <submittedName>
        <fullName evidence="1">Uncharacterized protein</fullName>
    </submittedName>
</protein>
<organism evidence="1 2">
    <name type="scientific">Amycolatopsis xylanica</name>
    <dbReference type="NCBI Taxonomy" id="589385"/>
    <lineage>
        <taxon>Bacteria</taxon>
        <taxon>Bacillati</taxon>
        <taxon>Actinomycetota</taxon>
        <taxon>Actinomycetes</taxon>
        <taxon>Pseudonocardiales</taxon>
        <taxon>Pseudonocardiaceae</taxon>
        <taxon>Amycolatopsis</taxon>
    </lineage>
</organism>
<dbReference type="AlphaFoldDB" id="A0A1H3HDF8"/>
<dbReference type="OrthoDB" id="4231283at2"/>
<name>A0A1H3HDF8_9PSEU</name>
<dbReference type="Proteomes" id="UP000199515">
    <property type="component" value="Unassembled WGS sequence"/>
</dbReference>
<keyword evidence="2" id="KW-1185">Reference proteome</keyword>
<dbReference type="STRING" id="589385.SAMN05421504_104620"/>
<proteinExistence type="predicted"/>
<dbReference type="RefSeq" id="WP_091291586.1">
    <property type="nucleotide sequence ID" value="NZ_FNON01000004.1"/>
</dbReference>